<feature type="compositionally biased region" description="Basic and acidic residues" evidence="1">
    <location>
        <begin position="57"/>
        <end position="66"/>
    </location>
</feature>
<evidence type="ECO:0000256" key="1">
    <source>
        <dbReference type="SAM" id="MobiDB-lite"/>
    </source>
</evidence>
<feature type="compositionally biased region" description="Polar residues" evidence="1">
    <location>
        <begin position="101"/>
        <end position="110"/>
    </location>
</feature>
<feature type="transmembrane region" description="Helical" evidence="2">
    <location>
        <begin position="12"/>
        <end position="30"/>
    </location>
</feature>
<accession>A0A0M9VVY0</accession>
<protein>
    <submittedName>
        <fullName evidence="3">Uncharacterized protein</fullName>
    </submittedName>
</protein>
<dbReference type="EMBL" id="LGSR01000008">
    <property type="protein sequence ID" value="KOS21465.1"/>
    <property type="molecule type" value="Genomic_DNA"/>
</dbReference>
<keyword evidence="2" id="KW-1133">Transmembrane helix</keyword>
<evidence type="ECO:0000313" key="4">
    <source>
        <dbReference type="Proteomes" id="UP000053831"/>
    </source>
</evidence>
<comment type="caution">
    <text evidence="3">The sequence shown here is derived from an EMBL/GenBank/DDBJ whole genome shotgun (WGS) entry which is preliminary data.</text>
</comment>
<keyword evidence="2" id="KW-0812">Transmembrane</keyword>
<evidence type="ECO:0000313" key="3">
    <source>
        <dbReference type="EMBL" id="KOS21465.1"/>
    </source>
</evidence>
<keyword evidence="2" id="KW-0472">Membrane</keyword>
<evidence type="ECO:0000256" key="2">
    <source>
        <dbReference type="SAM" id="Phobius"/>
    </source>
</evidence>
<gene>
    <name evidence="3" type="ORF">ESCO_005041</name>
</gene>
<keyword evidence="4" id="KW-1185">Reference proteome</keyword>
<organism evidence="3 4">
    <name type="scientific">Escovopsis weberi</name>
    <dbReference type="NCBI Taxonomy" id="150374"/>
    <lineage>
        <taxon>Eukaryota</taxon>
        <taxon>Fungi</taxon>
        <taxon>Dikarya</taxon>
        <taxon>Ascomycota</taxon>
        <taxon>Pezizomycotina</taxon>
        <taxon>Sordariomycetes</taxon>
        <taxon>Hypocreomycetidae</taxon>
        <taxon>Hypocreales</taxon>
        <taxon>Hypocreaceae</taxon>
        <taxon>Escovopsis</taxon>
    </lineage>
</organism>
<sequence>MDAIKSTRPFVYVILPLILILVIGSLALTYHMRRRRYRPDASGQWPGFPASDPDAPPVRDRGRRTGDWAAPPLEEGLNELGEAPPPYVKQKEAPTADVAETAQTRQTQVASRPPEYWNIPQPPPAVTRNAT</sequence>
<name>A0A0M9VVY0_ESCWE</name>
<feature type="compositionally biased region" description="Low complexity" evidence="1">
    <location>
        <begin position="69"/>
        <end position="82"/>
    </location>
</feature>
<feature type="region of interest" description="Disordered" evidence="1">
    <location>
        <begin position="39"/>
        <end position="131"/>
    </location>
</feature>
<dbReference type="AlphaFoldDB" id="A0A0M9VVY0"/>
<reference evidence="3 4" key="1">
    <citation type="submission" date="2015-07" db="EMBL/GenBank/DDBJ databases">
        <title>The genome of the fungus Escovopsis weberi, a specialized disease agent of ant agriculture.</title>
        <authorList>
            <person name="de Man T.J."/>
            <person name="Stajich J.E."/>
            <person name="Kubicek C.P."/>
            <person name="Chenthamara K."/>
            <person name="Atanasova L."/>
            <person name="Druzhinina I.S."/>
            <person name="Birnbaum S."/>
            <person name="Barribeau S.M."/>
            <person name="Teiling C."/>
            <person name="Suen G."/>
            <person name="Currie C."/>
            <person name="Gerardo N.M."/>
        </authorList>
    </citation>
    <scope>NUCLEOTIDE SEQUENCE [LARGE SCALE GENOMIC DNA]</scope>
</reference>
<dbReference type="Proteomes" id="UP000053831">
    <property type="component" value="Unassembled WGS sequence"/>
</dbReference>
<proteinExistence type="predicted"/>